<dbReference type="AlphaFoldDB" id="A0A212JZB9"/>
<reference evidence="1" key="1">
    <citation type="submission" date="2016-04" db="EMBL/GenBank/DDBJ databases">
        <authorList>
            <person name="Evans L.H."/>
            <person name="Alamgir A."/>
            <person name="Owens N."/>
            <person name="Weber N.D."/>
            <person name="Virtaneva K."/>
            <person name="Barbian K."/>
            <person name="Babar A."/>
            <person name="Rosenke K."/>
        </authorList>
    </citation>
    <scope>NUCLEOTIDE SEQUENCE</scope>
    <source>
        <strain evidence="1">86</strain>
    </source>
</reference>
<name>A0A212JZB9_9FIRM</name>
<evidence type="ECO:0000313" key="1">
    <source>
        <dbReference type="EMBL" id="SBW04814.1"/>
    </source>
</evidence>
<proteinExistence type="predicted"/>
<dbReference type="EMBL" id="FLUN01000001">
    <property type="protein sequence ID" value="SBW04814.1"/>
    <property type="molecule type" value="Genomic_DNA"/>
</dbReference>
<gene>
    <name evidence="1" type="ORF">KL86CLO1_11953</name>
</gene>
<organism evidence="1">
    <name type="scientific">uncultured Eubacteriales bacterium</name>
    <dbReference type="NCBI Taxonomy" id="172733"/>
    <lineage>
        <taxon>Bacteria</taxon>
        <taxon>Bacillati</taxon>
        <taxon>Bacillota</taxon>
        <taxon>Clostridia</taxon>
        <taxon>Eubacteriales</taxon>
        <taxon>environmental samples</taxon>
    </lineage>
</organism>
<protein>
    <submittedName>
        <fullName evidence="1">Uncharacterized protein</fullName>
    </submittedName>
</protein>
<accession>A0A212JZB9</accession>
<sequence>MFVVLQETSVAIIMEIKNATLILFIGPTCKNKHFLQIYRNFVEFILSLIYSICKHFIVRY</sequence>